<evidence type="ECO:0000313" key="5">
    <source>
        <dbReference type="Proteomes" id="UP000596035"/>
    </source>
</evidence>
<name>A0A1Z2XRL2_9FIRM</name>
<dbReference type="PANTHER" id="PTHR30619">
    <property type="entry name" value="DNA INTERNALIZATION/COMPETENCE PROTEIN COMEC/REC2"/>
    <property type="match status" value="1"/>
</dbReference>
<accession>A0A1Z2XRL2</accession>
<dbReference type="EMBL" id="CP065321">
    <property type="protein sequence ID" value="QQR30302.1"/>
    <property type="molecule type" value="Genomic_DNA"/>
</dbReference>
<dbReference type="InterPro" id="IPR036866">
    <property type="entry name" value="RibonucZ/Hydroxyglut_hydro"/>
</dbReference>
<dbReference type="PANTHER" id="PTHR30619:SF1">
    <property type="entry name" value="RECOMBINATION PROTEIN 2"/>
    <property type="match status" value="1"/>
</dbReference>
<dbReference type="Proteomes" id="UP000596035">
    <property type="component" value="Chromosome"/>
</dbReference>
<evidence type="ECO:0000313" key="4">
    <source>
        <dbReference type="Proteomes" id="UP000196710"/>
    </source>
</evidence>
<proteinExistence type="predicted"/>
<dbReference type="EMBL" id="CP021422">
    <property type="protein sequence ID" value="ASB41021.1"/>
    <property type="molecule type" value="Genomic_DNA"/>
</dbReference>
<evidence type="ECO:0000313" key="2">
    <source>
        <dbReference type="EMBL" id="ASB41021.1"/>
    </source>
</evidence>
<dbReference type="Gene3D" id="3.60.15.10">
    <property type="entry name" value="Ribonuclease Z/Hydroxyacylglutathione hydrolase-like"/>
    <property type="match status" value="1"/>
</dbReference>
<dbReference type="InterPro" id="IPR035681">
    <property type="entry name" value="ComA-like_MBL"/>
</dbReference>
<dbReference type="Proteomes" id="UP000196710">
    <property type="component" value="Chromosome"/>
</dbReference>
<protein>
    <submittedName>
        <fullName evidence="3">MBL fold metallo-hydrolase</fullName>
    </submittedName>
</protein>
<reference evidence="4" key="2">
    <citation type="submission" date="2017-05" db="EMBL/GenBank/DDBJ databases">
        <title>Improved OligoMM genomes.</title>
        <authorList>
            <person name="Garzetti D."/>
        </authorList>
    </citation>
    <scope>NUCLEOTIDE SEQUENCE [LARGE SCALE GENOMIC DNA]</scope>
    <source>
        <strain evidence="4">KB18</strain>
    </source>
</reference>
<keyword evidence="4" id="KW-1185">Reference proteome</keyword>
<dbReference type="SUPFAM" id="SSF56281">
    <property type="entry name" value="Metallo-hydrolase/oxidoreductase"/>
    <property type="match status" value="1"/>
</dbReference>
<evidence type="ECO:0000259" key="1">
    <source>
        <dbReference type="SMART" id="SM00849"/>
    </source>
</evidence>
<gene>
    <name evidence="2" type="ORF">ADH66_10385</name>
    <name evidence="3" type="ORF">I5Q82_00705</name>
</gene>
<organism evidence="3 5">
    <name type="scientific">Acutalibacter muris</name>
    <dbReference type="NCBI Taxonomy" id="1796620"/>
    <lineage>
        <taxon>Bacteria</taxon>
        <taxon>Bacillati</taxon>
        <taxon>Bacillota</taxon>
        <taxon>Clostridia</taxon>
        <taxon>Eubacteriales</taxon>
        <taxon>Acutalibacteraceae</taxon>
        <taxon>Acutalibacter</taxon>
    </lineage>
</organism>
<dbReference type="Pfam" id="PF00753">
    <property type="entry name" value="Lactamase_B"/>
    <property type="match status" value="1"/>
</dbReference>
<dbReference type="AlphaFoldDB" id="A0A1Z2XRL2"/>
<sequence>MSKSTASGRKTSFVRRFRIMRVFMVLSALIISITPAGRRIFSQACYEFGFNDRRDETGLLEIHILDVGKADAILIRSQDHAALIDAGKFDAADTVADYLLRHKVTALDYLIMSHPDSDHIGGMPGVLGEISVGAFVQADTGYFSEEGSGLSALLSMLEQNGTDTMSMEPGDSFTMGQAVFTAIGPMGSFEDPNNSSLVLRMDCRDFSALFCGDMEYDAEQALILSGQDIDIDLLKVGHHGSSTSSSLRFLWETSPKYAAISTALDRNLLPRDEVLERLEDVGAEIYRTDTDGNIVFIYDGGRVRVRLDKEERTDYETVEHRPF</sequence>
<dbReference type="CDD" id="cd07731">
    <property type="entry name" value="ComA-like_MBL-fold"/>
    <property type="match status" value="1"/>
</dbReference>
<dbReference type="KEGG" id="amur:ADH66_10385"/>
<feature type="domain" description="Metallo-beta-lactamase" evidence="1">
    <location>
        <begin position="69"/>
        <end position="264"/>
    </location>
</feature>
<dbReference type="RefSeq" id="WP_066541106.1">
    <property type="nucleotide sequence ID" value="NZ_CP021422.1"/>
</dbReference>
<dbReference type="InterPro" id="IPR052159">
    <property type="entry name" value="Competence_DNA_uptake"/>
</dbReference>
<dbReference type="InterPro" id="IPR001279">
    <property type="entry name" value="Metallo-B-lactamas"/>
</dbReference>
<evidence type="ECO:0000313" key="3">
    <source>
        <dbReference type="EMBL" id="QQR30302.1"/>
    </source>
</evidence>
<reference evidence="3 5" key="3">
    <citation type="submission" date="2020-11" db="EMBL/GenBank/DDBJ databases">
        <title>Closed and high quality bacterial genomes of the OMM12 community.</title>
        <authorList>
            <person name="Marbouty M."/>
            <person name="Lamy-Besnier Q."/>
            <person name="Debarbieux L."/>
            <person name="Koszul R."/>
        </authorList>
    </citation>
    <scope>NUCLEOTIDE SEQUENCE [LARGE SCALE GENOMIC DNA]</scope>
    <source>
        <strain evidence="3 5">KB18</strain>
    </source>
</reference>
<dbReference type="SMART" id="SM00849">
    <property type="entry name" value="Lactamase_B"/>
    <property type="match status" value="1"/>
</dbReference>
<reference evidence="2" key="1">
    <citation type="journal article" date="2017" name="Genome Announc.">
        <title>High-Quality Whole-Genome Sequences of the Oligo-Mouse-Microbiota Bacterial Community.</title>
        <authorList>
            <person name="Garzetti D."/>
            <person name="Brugiroux S."/>
            <person name="Bunk B."/>
            <person name="Pukall R."/>
            <person name="McCoy K.D."/>
            <person name="Macpherson A.J."/>
            <person name="Stecher B."/>
        </authorList>
    </citation>
    <scope>NUCLEOTIDE SEQUENCE</scope>
    <source>
        <strain evidence="2">KB18</strain>
    </source>
</reference>